<name>A0A8J4UJG4_CLAMG</name>
<dbReference type="Proteomes" id="UP000727407">
    <property type="component" value="Unassembled WGS sequence"/>
</dbReference>
<feature type="compositionally biased region" description="Basic and acidic residues" evidence="1">
    <location>
        <begin position="10"/>
        <end position="22"/>
    </location>
</feature>
<dbReference type="EMBL" id="QNUK01000013">
    <property type="protein sequence ID" value="KAF5908421.1"/>
    <property type="molecule type" value="Genomic_DNA"/>
</dbReference>
<gene>
    <name evidence="2" type="primary">ugt73c7</name>
    <name evidence="2" type="ORF">DAT39_001933</name>
</gene>
<evidence type="ECO:0000313" key="2">
    <source>
        <dbReference type="EMBL" id="KAF5908421.1"/>
    </source>
</evidence>
<keyword evidence="3" id="KW-1185">Reference proteome</keyword>
<dbReference type="AlphaFoldDB" id="A0A8J4UJG4"/>
<protein>
    <submittedName>
        <fullName evidence="2">UDP-glycosyltransferase 73E1</fullName>
    </submittedName>
</protein>
<organism evidence="2 3">
    <name type="scientific">Clarias magur</name>
    <name type="common">Asian catfish</name>
    <name type="synonym">Macropteronotus magur</name>
    <dbReference type="NCBI Taxonomy" id="1594786"/>
    <lineage>
        <taxon>Eukaryota</taxon>
        <taxon>Metazoa</taxon>
        <taxon>Chordata</taxon>
        <taxon>Craniata</taxon>
        <taxon>Vertebrata</taxon>
        <taxon>Euteleostomi</taxon>
        <taxon>Actinopterygii</taxon>
        <taxon>Neopterygii</taxon>
        <taxon>Teleostei</taxon>
        <taxon>Ostariophysi</taxon>
        <taxon>Siluriformes</taxon>
        <taxon>Clariidae</taxon>
        <taxon>Clarias</taxon>
    </lineage>
</organism>
<comment type="caution">
    <text evidence="2">The sequence shown here is derived from an EMBL/GenBank/DDBJ whole genome shotgun (WGS) entry which is preliminary data.</text>
</comment>
<feature type="region of interest" description="Disordered" evidence="1">
    <location>
        <begin position="1"/>
        <end position="22"/>
    </location>
</feature>
<evidence type="ECO:0000313" key="3">
    <source>
        <dbReference type="Proteomes" id="UP000727407"/>
    </source>
</evidence>
<reference evidence="2" key="1">
    <citation type="submission" date="2020-07" db="EMBL/GenBank/DDBJ databases">
        <title>Clarias magur genome sequencing, assembly and annotation.</title>
        <authorList>
            <person name="Kushwaha B."/>
            <person name="Kumar R."/>
            <person name="Das P."/>
            <person name="Joshi C.G."/>
            <person name="Kumar D."/>
            <person name="Nagpure N.S."/>
            <person name="Pandey M."/>
            <person name="Agarwal S."/>
            <person name="Srivastava S."/>
            <person name="Singh M."/>
            <person name="Sahoo L."/>
            <person name="Jayasankar P."/>
            <person name="Meher P.K."/>
            <person name="Koringa P.G."/>
            <person name="Iquebal M.A."/>
            <person name="Das S.P."/>
            <person name="Bit A."/>
            <person name="Patnaik S."/>
            <person name="Patel N."/>
            <person name="Shah T.M."/>
            <person name="Hinsu A."/>
            <person name="Jena J.K."/>
        </authorList>
    </citation>
    <scope>NUCLEOTIDE SEQUENCE</scope>
    <source>
        <strain evidence="2">CIFAMagur01</strain>
        <tissue evidence="2">Testis</tissue>
    </source>
</reference>
<sequence>MALSQAVASRLEEPESRSKSEVSMKEVLLLSHAPFFGGWWQCGWSDTTDSDP</sequence>
<accession>A0A8J4UJG4</accession>
<evidence type="ECO:0000256" key="1">
    <source>
        <dbReference type="SAM" id="MobiDB-lite"/>
    </source>
</evidence>
<proteinExistence type="predicted"/>